<evidence type="ECO:0000313" key="4">
    <source>
        <dbReference type="Proteomes" id="UP000321947"/>
    </source>
</evidence>
<feature type="region of interest" description="Disordered" evidence="1">
    <location>
        <begin position="14"/>
        <end position="42"/>
    </location>
</feature>
<evidence type="ECO:0000259" key="2">
    <source>
        <dbReference type="Pfam" id="PF13960"/>
    </source>
</evidence>
<dbReference type="AlphaFoldDB" id="A0A5D3C9L1"/>
<feature type="domain" description="DUF4218" evidence="2">
    <location>
        <begin position="255"/>
        <end position="329"/>
    </location>
</feature>
<dbReference type="Proteomes" id="UP000321947">
    <property type="component" value="Unassembled WGS sequence"/>
</dbReference>
<name>A0A5D3C9L1_CUCMM</name>
<accession>A0A5D3C9L1</accession>
<dbReference type="Pfam" id="PF02992">
    <property type="entry name" value="Transposase_21"/>
    <property type="match status" value="1"/>
</dbReference>
<evidence type="ECO:0000313" key="3">
    <source>
        <dbReference type="EMBL" id="TYK07924.1"/>
    </source>
</evidence>
<gene>
    <name evidence="3" type="ORF">E5676_scaffold265G00360</name>
</gene>
<evidence type="ECO:0000256" key="1">
    <source>
        <dbReference type="SAM" id="MobiDB-lite"/>
    </source>
</evidence>
<protein>
    <recommendedName>
        <fullName evidence="2">DUF4218 domain-containing protein</fullName>
    </recommendedName>
</protein>
<reference evidence="3 4" key="1">
    <citation type="submission" date="2019-08" db="EMBL/GenBank/DDBJ databases">
        <title>Draft genome sequences of two oriental melons (Cucumis melo L. var makuwa).</title>
        <authorList>
            <person name="Kwon S.-Y."/>
        </authorList>
    </citation>
    <scope>NUCLEOTIDE SEQUENCE [LARGE SCALE GENOMIC DNA]</scope>
    <source>
        <strain evidence="4">cv. Chang Bougi</strain>
        <tissue evidence="3">Leaf</tissue>
    </source>
</reference>
<dbReference type="PANTHER" id="PTHR48258">
    <property type="entry name" value="DUF4218 DOMAIN-CONTAINING PROTEIN-RELATED"/>
    <property type="match status" value="1"/>
</dbReference>
<organism evidence="3 4">
    <name type="scientific">Cucumis melo var. makuwa</name>
    <name type="common">Oriental melon</name>
    <dbReference type="NCBI Taxonomy" id="1194695"/>
    <lineage>
        <taxon>Eukaryota</taxon>
        <taxon>Viridiplantae</taxon>
        <taxon>Streptophyta</taxon>
        <taxon>Embryophyta</taxon>
        <taxon>Tracheophyta</taxon>
        <taxon>Spermatophyta</taxon>
        <taxon>Magnoliopsida</taxon>
        <taxon>eudicotyledons</taxon>
        <taxon>Gunneridae</taxon>
        <taxon>Pentapetalae</taxon>
        <taxon>rosids</taxon>
        <taxon>fabids</taxon>
        <taxon>Cucurbitales</taxon>
        <taxon>Cucurbitaceae</taxon>
        <taxon>Benincaseae</taxon>
        <taxon>Cucumis</taxon>
    </lineage>
</organism>
<dbReference type="InterPro" id="IPR025452">
    <property type="entry name" value="DUF4218"/>
</dbReference>
<dbReference type="EMBL" id="SSTD01012952">
    <property type="protein sequence ID" value="TYK07924.1"/>
    <property type="molecule type" value="Genomic_DNA"/>
</dbReference>
<comment type="caution">
    <text evidence="3">The sequence shown here is derived from an EMBL/GenBank/DDBJ whole genome shotgun (WGS) entry which is preliminary data.</text>
</comment>
<feature type="compositionally biased region" description="Basic and acidic residues" evidence="1">
    <location>
        <begin position="14"/>
        <end position="29"/>
    </location>
</feature>
<sequence>MYYGEPTNLYRGIERFDERTSSDPFHEETSSDPFHIEGTNSNTFSEDNEMLGELHDLQAPIEHEEETAEEGLENDMLFNNGVEEETANIFQKLLNQAHRELYPDCSKFSSLNFLVMLMHVKRGKILHKVLWYFSLIPRLQRLFVTQEDLSEMRWHKDKQVETDDVLRHPADVNGWNTAYTMWLVVLIPYNLPPWKCMKEFNFFMSLLIPGGKISGLKTYDCHVLLHRLLPIGIRAHLTPKNVYTAVIELCSYFHDLCMRTIREAKVVGPFNYSWMYSIERSLLTLKQYVRNKARPEGSIVEAYVMNESSTFYSRYLSGIETRLFRDERNDDSIPEDEIVGTMSNLPAGFDKSDDLFNFNVEVFNIVLGMSSVGNTSRDNVTPEYIELVKGGLQQWFVLDFTDPTLTLFVVHQMLIVCK</sequence>
<dbReference type="InterPro" id="IPR004242">
    <property type="entry name" value="Transposase_21"/>
</dbReference>
<dbReference type="Pfam" id="PF13960">
    <property type="entry name" value="DUF4218"/>
    <property type="match status" value="1"/>
</dbReference>
<proteinExistence type="predicted"/>